<feature type="region of interest" description="Disordered" evidence="1">
    <location>
        <begin position="364"/>
        <end position="401"/>
    </location>
</feature>
<evidence type="ECO:0000256" key="1">
    <source>
        <dbReference type="SAM" id="MobiDB-lite"/>
    </source>
</evidence>
<comment type="caution">
    <text evidence="2">The sequence shown here is derived from an EMBL/GenBank/DDBJ whole genome shotgun (WGS) entry which is preliminary data.</text>
</comment>
<dbReference type="AlphaFoldDB" id="A0A226EFK0"/>
<sequence length="401" mass="46433">MVLTGLALKPIPASNRKKPDFILVDPTHSKCPYDPLHDPGLTNYFSTPYVKSLLKRNQLIDPTGSVVCSQRDQSQYRDFLYATGLREGVEFRHKMEAERHAQLRREQIMLEKEAKNYPERQRRYEATLSQGKSIQRRKRNLAMVEYDRAREGWTGQIASLNSTREAARVAKLAKNAELEAQRKNKVAMARKAKLAKLVVKEDLDVKTICARDNKLAAIKDKRNEKDEIKKFRWEAMLTSMQTHADQAACAKEVALIERARRVEIREAKIEQQRKRLPMMIQERKLREERLQRIVRKYALLWLRKVREKLKKEKLDAAHVSSFEVERSLAIWVGQLEEATGIGKPGGPLAGFDFKTFMQNVKKAKNNNTGKMSRKISHVSNKFEQDSGAENEDEDEDEEEMI</sequence>
<evidence type="ECO:0000313" key="3">
    <source>
        <dbReference type="Proteomes" id="UP000198287"/>
    </source>
</evidence>
<reference evidence="2 3" key="1">
    <citation type="submission" date="2015-12" db="EMBL/GenBank/DDBJ databases">
        <title>The genome of Folsomia candida.</title>
        <authorList>
            <person name="Faddeeva A."/>
            <person name="Derks M.F."/>
            <person name="Anvar Y."/>
            <person name="Smit S."/>
            <person name="Van Straalen N."/>
            <person name="Roelofs D."/>
        </authorList>
    </citation>
    <scope>NUCLEOTIDE SEQUENCE [LARGE SCALE GENOMIC DNA]</scope>
    <source>
        <strain evidence="2 3">VU population</strain>
        <tissue evidence="2">Whole body</tissue>
    </source>
</reference>
<proteinExistence type="predicted"/>
<name>A0A226EFK0_FOLCA</name>
<protein>
    <submittedName>
        <fullName evidence="2">Fibrous sheath-interacting protein 2</fullName>
    </submittedName>
</protein>
<keyword evidence="3" id="KW-1185">Reference proteome</keyword>
<dbReference type="Proteomes" id="UP000198287">
    <property type="component" value="Unassembled WGS sequence"/>
</dbReference>
<accession>A0A226EFK0</accession>
<evidence type="ECO:0000313" key="2">
    <source>
        <dbReference type="EMBL" id="OXA56179.1"/>
    </source>
</evidence>
<feature type="compositionally biased region" description="Acidic residues" evidence="1">
    <location>
        <begin position="386"/>
        <end position="401"/>
    </location>
</feature>
<gene>
    <name evidence="2" type="ORF">Fcan01_09093</name>
</gene>
<organism evidence="2 3">
    <name type="scientific">Folsomia candida</name>
    <name type="common">Springtail</name>
    <dbReference type="NCBI Taxonomy" id="158441"/>
    <lineage>
        <taxon>Eukaryota</taxon>
        <taxon>Metazoa</taxon>
        <taxon>Ecdysozoa</taxon>
        <taxon>Arthropoda</taxon>
        <taxon>Hexapoda</taxon>
        <taxon>Collembola</taxon>
        <taxon>Entomobryomorpha</taxon>
        <taxon>Isotomoidea</taxon>
        <taxon>Isotomidae</taxon>
        <taxon>Proisotominae</taxon>
        <taxon>Folsomia</taxon>
    </lineage>
</organism>
<dbReference type="EMBL" id="LNIX01000004">
    <property type="protein sequence ID" value="OXA56179.1"/>
    <property type="molecule type" value="Genomic_DNA"/>
</dbReference>